<feature type="region of interest" description="Disordered" evidence="1">
    <location>
        <begin position="1"/>
        <end position="164"/>
    </location>
</feature>
<feature type="compositionally biased region" description="Basic residues" evidence="1">
    <location>
        <begin position="141"/>
        <end position="154"/>
    </location>
</feature>
<dbReference type="EMBL" id="KN848749">
    <property type="protein sequence ID" value="KIR77715.1"/>
    <property type="molecule type" value="Genomic_DNA"/>
</dbReference>
<feature type="compositionally biased region" description="Low complexity" evidence="1">
    <location>
        <begin position="1"/>
        <end position="16"/>
    </location>
</feature>
<evidence type="ECO:0000313" key="2">
    <source>
        <dbReference type="EMBL" id="KIR77715.1"/>
    </source>
</evidence>
<dbReference type="Proteomes" id="UP000054272">
    <property type="component" value="Unassembled WGS sequence"/>
</dbReference>
<name>A0ABR5BPZ2_9TREE</name>
<protein>
    <submittedName>
        <fullName evidence="2">Uncharacterized protein</fullName>
    </submittedName>
</protein>
<organism evidence="2 3">
    <name type="scientific">Cryptococcus gattii EJB2</name>
    <dbReference type="NCBI Taxonomy" id="1296103"/>
    <lineage>
        <taxon>Eukaryota</taxon>
        <taxon>Fungi</taxon>
        <taxon>Dikarya</taxon>
        <taxon>Basidiomycota</taxon>
        <taxon>Agaricomycotina</taxon>
        <taxon>Tremellomycetes</taxon>
        <taxon>Tremellales</taxon>
        <taxon>Cryptococcaceae</taxon>
        <taxon>Cryptococcus</taxon>
        <taxon>Cryptococcus gattii species complex</taxon>
    </lineage>
</organism>
<evidence type="ECO:0000256" key="1">
    <source>
        <dbReference type="SAM" id="MobiDB-lite"/>
    </source>
</evidence>
<gene>
    <name evidence="2" type="ORF">I306_05451</name>
</gene>
<accession>A0ABR5BPZ2</accession>
<evidence type="ECO:0000313" key="3">
    <source>
        <dbReference type="Proteomes" id="UP000054272"/>
    </source>
</evidence>
<sequence length="221" mass="23253">MSTSMSTSTSTSTSTSFTVNGNFNRSRNRNPNGDESGDGKDHVNAKRKTSLPEPVPSNKSAGPTCWSADNACKGGRGGKSAVKGEKKKEDGDGDGDADGLASITGLGEWGMKRGEEEEGPGNGDGNGHGVAKRTSSPGRRSFSRRTRSRIKGHANQKLLSASDSLGRRTEAAAAAEGIEMDGEKETLLSLFFKPRSGYGSPSRSPSQIRTKARIKAEEIFG</sequence>
<reference evidence="2 3" key="1">
    <citation type="submission" date="2015-01" db="EMBL/GenBank/DDBJ databases">
        <title>The Genome Sequence of Cryptococcus gattii EJB2.</title>
        <authorList>
            <consortium name="The Broad Institute Genomics Platform"/>
            <person name="Cuomo C."/>
            <person name="Litvintseva A."/>
            <person name="Chen Y."/>
            <person name="Heitman J."/>
            <person name="Sun S."/>
            <person name="Springer D."/>
            <person name="Dromer F."/>
            <person name="Young S."/>
            <person name="Zeng Q."/>
            <person name="Gargeya S."/>
            <person name="Abouelleil A."/>
            <person name="Alvarado L."/>
            <person name="Chapman S.B."/>
            <person name="Gainer-Dewar J."/>
            <person name="Goldberg J."/>
            <person name="Griggs A."/>
            <person name="Gujja S."/>
            <person name="Hansen M."/>
            <person name="Howarth C."/>
            <person name="Imamovic A."/>
            <person name="Larimer J."/>
            <person name="Murphy C."/>
            <person name="Naylor J."/>
            <person name="Pearson M."/>
            <person name="Priest M."/>
            <person name="Roberts A."/>
            <person name="Saif S."/>
            <person name="Shea T."/>
            <person name="Sykes S."/>
            <person name="Wortman J."/>
            <person name="Nusbaum C."/>
            <person name="Birren B."/>
        </authorList>
    </citation>
    <scope>NUCLEOTIDE SEQUENCE [LARGE SCALE GENOMIC DNA]</scope>
    <source>
        <strain evidence="2 3">EJB2</strain>
    </source>
</reference>
<feature type="compositionally biased region" description="Polar residues" evidence="1">
    <location>
        <begin position="17"/>
        <end position="33"/>
    </location>
</feature>
<keyword evidence="3" id="KW-1185">Reference proteome</keyword>
<proteinExistence type="predicted"/>